<dbReference type="GO" id="GO:0003700">
    <property type="term" value="F:DNA-binding transcription factor activity"/>
    <property type="evidence" value="ECO:0007669"/>
    <property type="project" value="TreeGrafter"/>
</dbReference>
<dbReference type="AlphaFoldDB" id="A0A4D4KM46"/>
<dbReference type="PANTHER" id="PTHR30055">
    <property type="entry name" value="HTH-TYPE TRANSCRIPTIONAL REGULATOR RUTR"/>
    <property type="match status" value="1"/>
</dbReference>
<keyword evidence="3 5" id="KW-0238">DNA-binding</keyword>
<dbReference type="PANTHER" id="PTHR30055:SF234">
    <property type="entry name" value="HTH-TYPE TRANSCRIPTIONAL REGULATOR BETI"/>
    <property type="match status" value="1"/>
</dbReference>
<evidence type="ECO:0000256" key="6">
    <source>
        <dbReference type="SAM" id="MobiDB-lite"/>
    </source>
</evidence>
<dbReference type="InterPro" id="IPR001647">
    <property type="entry name" value="HTH_TetR"/>
</dbReference>
<dbReference type="SUPFAM" id="SSF48498">
    <property type="entry name" value="Tetracyclin repressor-like, C-terminal domain"/>
    <property type="match status" value="1"/>
</dbReference>
<evidence type="ECO:0000313" key="8">
    <source>
        <dbReference type="EMBL" id="GDY49672.1"/>
    </source>
</evidence>
<evidence type="ECO:0000259" key="7">
    <source>
        <dbReference type="PROSITE" id="PS50977"/>
    </source>
</evidence>
<feature type="DNA-binding region" description="H-T-H motif" evidence="5">
    <location>
        <begin position="39"/>
        <end position="58"/>
    </location>
</feature>
<protein>
    <recommendedName>
        <fullName evidence="7">HTH tetR-type domain-containing protein</fullName>
    </recommendedName>
</protein>
<reference evidence="8 9" key="1">
    <citation type="journal article" date="2020" name="Int. J. Syst. Evol. Microbiol.">
        <title>Reclassification of Streptomyces castelarensis and Streptomyces sporoclivatus as later heterotypic synonyms of Streptomyces antimycoticus.</title>
        <authorList>
            <person name="Komaki H."/>
            <person name="Tamura T."/>
        </authorList>
    </citation>
    <scope>NUCLEOTIDE SEQUENCE [LARGE SCALE GENOMIC DNA]</scope>
    <source>
        <strain evidence="8 9">NBRC 13459</strain>
    </source>
</reference>
<evidence type="ECO:0000313" key="9">
    <source>
        <dbReference type="Proteomes" id="UP000301309"/>
    </source>
</evidence>
<evidence type="ECO:0000256" key="4">
    <source>
        <dbReference type="ARBA" id="ARBA00023163"/>
    </source>
</evidence>
<accession>A0A4D4KM46</accession>
<feature type="region of interest" description="Disordered" evidence="6">
    <location>
        <begin position="164"/>
        <end position="185"/>
    </location>
</feature>
<proteinExistence type="predicted"/>
<keyword evidence="9" id="KW-1185">Reference proteome</keyword>
<evidence type="ECO:0000256" key="3">
    <source>
        <dbReference type="ARBA" id="ARBA00023125"/>
    </source>
</evidence>
<evidence type="ECO:0000256" key="1">
    <source>
        <dbReference type="ARBA" id="ARBA00022491"/>
    </source>
</evidence>
<evidence type="ECO:0000256" key="5">
    <source>
        <dbReference type="PROSITE-ProRule" id="PRU00335"/>
    </source>
</evidence>
<organism evidence="8 9">
    <name type="scientific">Streptomyces violaceusniger</name>
    <dbReference type="NCBI Taxonomy" id="68280"/>
    <lineage>
        <taxon>Bacteria</taxon>
        <taxon>Bacillati</taxon>
        <taxon>Actinomycetota</taxon>
        <taxon>Actinomycetes</taxon>
        <taxon>Kitasatosporales</taxon>
        <taxon>Streptomycetaceae</taxon>
        <taxon>Streptomyces</taxon>
        <taxon>Streptomyces violaceusniger group</taxon>
    </lineage>
</organism>
<gene>
    <name evidence="8" type="ORF">SVIO_002950</name>
</gene>
<name>A0A4D4KM46_STRVO</name>
<dbReference type="OrthoDB" id="3358037at2"/>
<dbReference type="InterPro" id="IPR050109">
    <property type="entry name" value="HTH-type_TetR-like_transc_reg"/>
</dbReference>
<dbReference type="GO" id="GO:0000976">
    <property type="term" value="F:transcription cis-regulatory region binding"/>
    <property type="evidence" value="ECO:0007669"/>
    <property type="project" value="TreeGrafter"/>
</dbReference>
<dbReference type="Gene3D" id="1.10.357.10">
    <property type="entry name" value="Tetracycline Repressor, domain 2"/>
    <property type="match status" value="1"/>
</dbReference>
<keyword evidence="1" id="KW-0678">Repressor</keyword>
<dbReference type="EMBL" id="BJHW01000001">
    <property type="protein sequence ID" value="GDY49672.1"/>
    <property type="molecule type" value="Genomic_DNA"/>
</dbReference>
<keyword evidence="4" id="KW-0804">Transcription</keyword>
<dbReference type="PRINTS" id="PR00455">
    <property type="entry name" value="HTHTETR"/>
</dbReference>
<dbReference type="Proteomes" id="UP000301309">
    <property type="component" value="Unassembled WGS sequence"/>
</dbReference>
<feature type="domain" description="HTH tetR-type" evidence="7">
    <location>
        <begin position="16"/>
        <end position="76"/>
    </location>
</feature>
<dbReference type="PROSITE" id="PS50977">
    <property type="entry name" value="HTH_TETR_2"/>
    <property type="match status" value="1"/>
</dbReference>
<dbReference type="InterPro" id="IPR004111">
    <property type="entry name" value="Repressor_TetR_C"/>
</dbReference>
<dbReference type="Pfam" id="PF00440">
    <property type="entry name" value="TetR_N"/>
    <property type="match status" value="1"/>
</dbReference>
<dbReference type="InterPro" id="IPR036271">
    <property type="entry name" value="Tet_transcr_reg_TetR-rel_C_sf"/>
</dbReference>
<dbReference type="GO" id="GO:0045892">
    <property type="term" value="P:negative regulation of DNA-templated transcription"/>
    <property type="evidence" value="ECO:0007669"/>
    <property type="project" value="InterPro"/>
</dbReference>
<comment type="caution">
    <text evidence="8">The sequence shown here is derived from an EMBL/GenBank/DDBJ whole genome shotgun (WGS) entry which is preliminary data.</text>
</comment>
<dbReference type="GO" id="GO:0046677">
    <property type="term" value="P:response to antibiotic"/>
    <property type="evidence" value="ECO:0007669"/>
    <property type="project" value="InterPro"/>
</dbReference>
<dbReference type="SUPFAM" id="SSF46689">
    <property type="entry name" value="Homeodomain-like"/>
    <property type="match status" value="1"/>
</dbReference>
<dbReference type="InterPro" id="IPR009057">
    <property type="entry name" value="Homeodomain-like_sf"/>
</dbReference>
<dbReference type="Pfam" id="PF02909">
    <property type="entry name" value="TetR_C_1"/>
    <property type="match status" value="1"/>
</dbReference>
<dbReference type="InterPro" id="IPR003012">
    <property type="entry name" value="Tet_transcr_reg_TetR"/>
</dbReference>
<dbReference type="RefSeq" id="WP_137975802.1">
    <property type="nucleotide sequence ID" value="NZ_BAAASO010000032.1"/>
</dbReference>
<evidence type="ECO:0000256" key="2">
    <source>
        <dbReference type="ARBA" id="ARBA00023015"/>
    </source>
</evidence>
<sequence>MRTPASRRGKGSNPSALSQQVITDAAQRILDEEGHESLSMRRLARSLSITPMALYHHVRDKDELLILLLAKKAQSYPRPELPEEPRERLVAASQLLYDLLSEAAFLSEILTSPDLLAVAVSWITDSITEAAAACGLRPEDATKAQQLIWRYTAGELLALQSRRRLKQGTSKRPSSAIAEASAEKHPRITSMSARWPDLIAQNTHRRGLENIVDGILAAHRRDAHLPSG</sequence>
<dbReference type="PRINTS" id="PR00400">
    <property type="entry name" value="TETREPRESSOR"/>
</dbReference>
<keyword evidence="2" id="KW-0805">Transcription regulation</keyword>